<name>A0A8S5U2T7_9CAUD</name>
<sequence length="110" mass="12415">MLEVTGNDISLTRGDTARLTVTITNICDDGLYVPSPDDVFKFTVKETAYDSNAIFQKVSSGNPIFKIDPIDTKELDFRRYVYDIELETTNGEIYTVVPYSGFRITKEVTT</sequence>
<organism evidence="1">
    <name type="scientific">Siphoviridae sp. ctXWf36</name>
    <dbReference type="NCBI Taxonomy" id="2825544"/>
    <lineage>
        <taxon>Viruses</taxon>
        <taxon>Duplodnaviria</taxon>
        <taxon>Heunggongvirae</taxon>
        <taxon>Uroviricota</taxon>
        <taxon>Caudoviricetes</taxon>
    </lineage>
</organism>
<reference evidence="1" key="1">
    <citation type="journal article" date="2021" name="Proc. Natl. Acad. Sci. U.S.A.">
        <title>A Catalog of Tens of Thousands of Viruses from Human Metagenomes Reveals Hidden Associations with Chronic Diseases.</title>
        <authorList>
            <person name="Tisza M.J."/>
            <person name="Buck C.B."/>
        </authorList>
    </citation>
    <scope>NUCLEOTIDE SEQUENCE</scope>
    <source>
        <strain evidence="1">CtXWf36</strain>
    </source>
</reference>
<accession>A0A8S5U2T7</accession>
<proteinExistence type="predicted"/>
<protein>
    <submittedName>
        <fullName evidence="1">Uncharacterized protein</fullName>
    </submittedName>
</protein>
<evidence type="ECO:0000313" key="1">
    <source>
        <dbReference type="EMBL" id="DAF88772.1"/>
    </source>
</evidence>
<dbReference type="EMBL" id="BK015994">
    <property type="protein sequence ID" value="DAF88772.1"/>
    <property type="molecule type" value="Genomic_DNA"/>
</dbReference>